<keyword evidence="1" id="KW-0472">Membrane</keyword>
<name>A0A0B6ZUZ5_9EUPU</name>
<reference evidence="2" key="1">
    <citation type="submission" date="2014-12" db="EMBL/GenBank/DDBJ databases">
        <title>Insight into the proteome of Arion vulgaris.</title>
        <authorList>
            <person name="Aradska J."/>
            <person name="Bulat T."/>
            <person name="Smidak R."/>
            <person name="Sarate P."/>
            <person name="Gangsoo J."/>
            <person name="Sialana F."/>
            <person name="Bilban M."/>
            <person name="Lubec G."/>
        </authorList>
    </citation>
    <scope>NUCLEOTIDE SEQUENCE</scope>
    <source>
        <tissue evidence="2">Skin</tissue>
    </source>
</reference>
<proteinExistence type="predicted"/>
<accession>A0A0B6ZUZ5</accession>
<dbReference type="EMBL" id="HACG01025559">
    <property type="protein sequence ID" value="CEK72424.1"/>
    <property type="molecule type" value="Transcribed_RNA"/>
</dbReference>
<gene>
    <name evidence="2" type="primary">ORF82354</name>
</gene>
<feature type="transmembrane region" description="Helical" evidence="1">
    <location>
        <begin position="24"/>
        <end position="43"/>
    </location>
</feature>
<evidence type="ECO:0000256" key="1">
    <source>
        <dbReference type="SAM" id="Phobius"/>
    </source>
</evidence>
<dbReference type="AlphaFoldDB" id="A0A0B6ZUZ5"/>
<keyword evidence="1" id="KW-1133">Transmembrane helix</keyword>
<organism evidence="2">
    <name type="scientific">Arion vulgaris</name>
    <dbReference type="NCBI Taxonomy" id="1028688"/>
    <lineage>
        <taxon>Eukaryota</taxon>
        <taxon>Metazoa</taxon>
        <taxon>Spiralia</taxon>
        <taxon>Lophotrochozoa</taxon>
        <taxon>Mollusca</taxon>
        <taxon>Gastropoda</taxon>
        <taxon>Heterobranchia</taxon>
        <taxon>Euthyneura</taxon>
        <taxon>Panpulmonata</taxon>
        <taxon>Eupulmonata</taxon>
        <taxon>Stylommatophora</taxon>
        <taxon>Helicina</taxon>
        <taxon>Arionoidea</taxon>
        <taxon>Arionidae</taxon>
        <taxon>Arion</taxon>
    </lineage>
</organism>
<sequence>LYHSWTMSLAILGTIHGHNVSGNIQSLSTFPIFYFNTFMLYMLKSGPDKE</sequence>
<feature type="non-terminal residue" evidence="2">
    <location>
        <position position="1"/>
    </location>
</feature>
<keyword evidence="1" id="KW-0812">Transmembrane</keyword>
<protein>
    <submittedName>
        <fullName evidence="2">Uncharacterized protein</fullName>
    </submittedName>
</protein>
<evidence type="ECO:0000313" key="2">
    <source>
        <dbReference type="EMBL" id="CEK72424.1"/>
    </source>
</evidence>